<evidence type="ECO:0000313" key="1">
    <source>
        <dbReference type="EMBL" id="ORD98449.1"/>
    </source>
</evidence>
<dbReference type="InterPro" id="IPR036397">
    <property type="entry name" value="RNaseH_sf"/>
</dbReference>
<sequence length="74" mass="8702">MVWGAISYYGVSDLVFIEEKINGGEYKTILTRHLFKFARKHQIDDFIFMQDNDPKHTSSIVMDYLDEIKVNSLE</sequence>
<proteinExistence type="predicted"/>
<dbReference type="VEuPathDB" id="MicrosporidiaDB:HERIO_2344"/>
<dbReference type="VEuPathDB" id="MicrosporidiaDB:A0H76_2472"/>
<reference evidence="1 2" key="1">
    <citation type="journal article" date="2017" name="Environ. Microbiol.">
        <title>Decay of the glycolytic pathway and adaptation to intranuclear parasitism within Enterocytozoonidae microsporidia.</title>
        <authorList>
            <person name="Wiredu Boakye D."/>
            <person name="Jaroenlak P."/>
            <person name="Prachumwat A."/>
            <person name="Williams T.A."/>
            <person name="Bateman K.S."/>
            <person name="Itsathitphaisarn O."/>
            <person name="Sritunyalucksana K."/>
            <person name="Paszkiewicz K.H."/>
            <person name="Moore K.A."/>
            <person name="Stentiford G.D."/>
            <person name="Williams B.A."/>
        </authorList>
    </citation>
    <scope>NUCLEOTIDE SEQUENCE [LARGE SCALE GENOMIC DNA]</scope>
    <source>
        <strain evidence="2">canceri</strain>
    </source>
</reference>
<dbReference type="EMBL" id="LTAI01000670">
    <property type="protein sequence ID" value="ORD98449.1"/>
    <property type="molecule type" value="Genomic_DNA"/>
</dbReference>
<evidence type="ECO:0000313" key="2">
    <source>
        <dbReference type="Proteomes" id="UP000192501"/>
    </source>
</evidence>
<dbReference type="Gene3D" id="3.30.420.10">
    <property type="entry name" value="Ribonuclease H-like superfamily/Ribonuclease H"/>
    <property type="match status" value="1"/>
</dbReference>
<gene>
    <name evidence="1" type="primary">TC3A</name>
    <name evidence="1" type="ORF">A0H76_2472</name>
</gene>
<protein>
    <submittedName>
        <fullName evidence="1">TC3A</fullName>
    </submittedName>
</protein>
<name>A0A1X0QF97_9MICR</name>
<dbReference type="Proteomes" id="UP000192501">
    <property type="component" value="Unassembled WGS sequence"/>
</dbReference>
<comment type="caution">
    <text evidence="1">The sequence shown here is derived from an EMBL/GenBank/DDBJ whole genome shotgun (WGS) entry which is preliminary data.</text>
</comment>
<dbReference type="AlphaFoldDB" id="A0A1X0QF97"/>
<dbReference type="GO" id="GO:0003676">
    <property type="term" value="F:nucleic acid binding"/>
    <property type="evidence" value="ECO:0007669"/>
    <property type="project" value="InterPro"/>
</dbReference>
<accession>A0A1X0QF97</accession>
<organism evidence="1 2">
    <name type="scientific">Hepatospora eriocheir</name>
    <dbReference type="NCBI Taxonomy" id="1081669"/>
    <lineage>
        <taxon>Eukaryota</taxon>
        <taxon>Fungi</taxon>
        <taxon>Fungi incertae sedis</taxon>
        <taxon>Microsporidia</taxon>
        <taxon>Hepatosporidae</taxon>
        <taxon>Hepatospora</taxon>
    </lineage>
</organism>